<proteinExistence type="predicted"/>
<feature type="transmembrane region" description="Helical" evidence="2">
    <location>
        <begin position="52"/>
        <end position="71"/>
    </location>
</feature>
<feature type="region of interest" description="Disordered" evidence="1">
    <location>
        <begin position="1"/>
        <end position="39"/>
    </location>
</feature>
<gene>
    <name evidence="3" type="ORF">GSI_01714</name>
</gene>
<protein>
    <submittedName>
        <fullName evidence="3">Uncharacterized protein</fullName>
    </submittedName>
</protein>
<feature type="compositionally biased region" description="Basic and acidic residues" evidence="1">
    <location>
        <begin position="16"/>
        <end position="35"/>
    </location>
</feature>
<dbReference type="AlphaFoldDB" id="A0A2G8SQL1"/>
<dbReference type="EMBL" id="AYKW01000002">
    <property type="protein sequence ID" value="PIL36054.1"/>
    <property type="molecule type" value="Genomic_DNA"/>
</dbReference>
<keyword evidence="2" id="KW-1133">Transmembrane helix</keyword>
<evidence type="ECO:0000256" key="1">
    <source>
        <dbReference type="SAM" id="MobiDB-lite"/>
    </source>
</evidence>
<comment type="caution">
    <text evidence="3">The sequence shown here is derived from an EMBL/GenBank/DDBJ whole genome shotgun (WGS) entry which is preliminary data.</text>
</comment>
<name>A0A2G8SQL1_9APHY</name>
<sequence length="161" mass="17353">MSSDPTVTEPVNRCANTDKHKDKDKHEHEHEHEHTPAQSRRLLSARANAYPIVPYVLTLLWLLSAAAAVFYQRAAAAVPPLSRQTHKRVPAAPQLCSASHGPWRPPTSDGANHGYRLLPPRPTNSPQTAGSERGLADVAVRSFHAITPPGAIAPSGPYATA</sequence>
<keyword evidence="2" id="KW-0472">Membrane</keyword>
<evidence type="ECO:0000313" key="3">
    <source>
        <dbReference type="EMBL" id="PIL36054.1"/>
    </source>
</evidence>
<accession>A0A2G8SQL1</accession>
<feature type="region of interest" description="Disordered" evidence="1">
    <location>
        <begin position="95"/>
        <end position="133"/>
    </location>
</feature>
<keyword evidence="4" id="KW-1185">Reference proteome</keyword>
<evidence type="ECO:0000256" key="2">
    <source>
        <dbReference type="SAM" id="Phobius"/>
    </source>
</evidence>
<reference evidence="3 4" key="1">
    <citation type="journal article" date="2015" name="Sci. Rep.">
        <title>Chromosome-level genome map provides insights into diverse defense mechanisms in the medicinal fungus Ganoderma sinense.</title>
        <authorList>
            <person name="Zhu Y."/>
            <person name="Xu J."/>
            <person name="Sun C."/>
            <person name="Zhou S."/>
            <person name="Xu H."/>
            <person name="Nelson D.R."/>
            <person name="Qian J."/>
            <person name="Song J."/>
            <person name="Luo H."/>
            <person name="Xiang L."/>
            <person name="Li Y."/>
            <person name="Xu Z."/>
            <person name="Ji A."/>
            <person name="Wang L."/>
            <person name="Lu S."/>
            <person name="Hayward A."/>
            <person name="Sun W."/>
            <person name="Li X."/>
            <person name="Schwartz D.C."/>
            <person name="Wang Y."/>
            <person name="Chen S."/>
        </authorList>
    </citation>
    <scope>NUCLEOTIDE SEQUENCE [LARGE SCALE GENOMIC DNA]</scope>
    <source>
        <strain evidence="3 4">ZZ0214-1</strain>
    </source>
</reference>
<organism evidence="3 4">
    <name type="scientific">Ganoderma sinense ZZ0214-1</name>
    <dbReference type="NCBI Taxonomy" id="1077348"/>
    <lineage>
        <taxon>Eukaryota</taxon>
        <taxon>Fungi</taxon>
        <taxon>Dikarya</taxon>
        <taxon>Basidiomycota</taxon>
        <taxon>Agaricomycotina</taxon>
        <taxon>Agaricomycetes</taxon>
        <taxon>Polyporales</taxon>
        <taxon>Polyporaceae</taxon>
        <taxon>Ganoderma</taxon>
    </lineage>
</organism>
<evidence type="ECO:0000313" key="4">
    <source>
        <dbReference type="Proteomes" id="UP000230002"/>
    </source>
</evidence>
<keyword evidence="2" id="KW-0812">Transmembrane</keyword>
<dbReference type="Proteomes" id="UP000230002">
    <property type="component" value="Unassembled WGS sequence"/>
</dbReference>